<dbReference type="PhylomeDB" id="Q2JGJ6"/>
<dbReference type="EMBL" id="CP000249">
    <property type="protein sequence ID" value="ABD09596.1"/>
    <property type="molecule type" value="Genomic_DNA"/>
</dbReference>
<dbReference type="PANTHER" id="PTHR40079:SF4">
    <property type="entry name" value="GH26 DOMAIN-CONTAINING PROTEIN-RELATED"/>
    <property type="match status" value="1"/>
</dbReference>
<protein>
    <recommendedName>
        <fullName evidence="6">GH26 domain-containing protein</fullName>
    </recommendedName>
</protein>
<feature type="region of interest" description="Disordered" evidence="5">
    <location>
        <begin position="62"/>
        <end position="89"/>
    </location>
</feature>
<dbReference type="AlphaFoldDB" id="Q2JGJ6"/>
<feature type="compositionally biased region" description="Low complexity" evidence="5">
    <location>
        <begin position="78"/>
        <end position="87"/>
    </location>
</feature>
<dbReference type="GO" id="GO:0016985">
    <property type="term" value="F:mannan endo-1,4-beta-mannosidase activity"/>
    <property type="evidence" value="ECO:0007669"/>
    <property type="project" value="InterPro"/>
</dbReference>
<dbReference type="PROSITE" id="PS51764">
    <property type="entry name" value="GH26"/>
    <property type="match status" value="1"/>
</dbReference>
<keyword evidence="8" id="KW-1185">Reference proteome</keyword>
<reference evidence="7 8" key="1">
    <citation type="journal article" date="2007" name="Genome Res.">
        <title>Genome characteristics of facultatively symbiotic Frankia sp. strains reflect host range and host plant biogeography.</title>
        <authorList>
            <person name="Normand P."/>
            <person name="Lapierre P."/>
            <person name="Tisa L.S."/>
            <person name="Gogarten J.P."/>
            <person name="Alloisio N."/>
            <person name="Bagnarol E."/>
            <person name="Bassi C.A."/>
            <person name="Berry A.M."/>
            <person name="Bickhart D.M."/>
            <person name="Choisne N."/>
            <person name="Couloux A."/>
            <person name="Cournoyer B."/>
            <person name="Cruveiller S."/>
            <person name="Daubin V."/>
            <person name="Demange N."/>
            <person name="Francino M.P."/>
            <person name="Goltsman E."/>
            <person name="Huang Y."/>
            <person name="Kopp O.R."/>
            <person name="Labarre L."/>
            <person name="Lapidus A."/>
            <person name="Lavire C."/>
            <person name="Marechal J."/>
            <person name="Martinez M."/>
            <person name="Mastronunzio J.E."/>
            <person name="Mullin B.C."/>
            <person name="Niemann J."/>
            <person name="Pujic P."/>
            <person name="Rawnsley T."/>
            <person name="Rouy Z."/>
            <person name="Schenowitz C."/>
            <person name="Sellstedt A."/>
            <person name="Tavares F."/>
            <person name="Tomkins J.P."/>
            <person name="Vallenet D."/>
            <person name="Valverde C."/>
            <person name="Wall L.G."/>
            <person name="Wang Y."/>
            <person name="Medigue C."/>
            <person name="Benson D.R."/>
        </authorList>
    </citation>
    <scope>NUCLEOTIDE SEQUENCE [LARGE SCALE GENOMIC DNA]</scope>
    <source>
        <strain evidence="8">DSM 45818 / CECT 9043 / CcI3</strain>
    </source>
</reference>
<feature type="region of interest" description="Disordered" evidence="5">
    <location>
        <begin position="1"/>
        <end position="33"/>
    </location>
</feature>
<dbReference type="Pfam" id="PF02156">
    <property type="entry name" value="Glyco_hydro_26"/>
    <property type="match status" value="1"/>
</dbReference>
<proteinExistence type="inferred from homology"/>
<dbReference type="InterPro" id="IPR017853">
    <property type="entry name" value="GH"/>
</dbReference>
<dbReference type="HOGENOM" id="CLU_033703_0_0_11"/>
<feature type="domain" description="GH26" evidence="6">
    <location>
        <begin position="35"/>
        <end position="373"/>
    </location>
</feature>
<sequence length="376" mass="41037">MVGFRGTGAPGRTEGPDGTCSVTARQRGRAGYRARPGRPLWMPLTALTMVMAVVLGVAACSDQPERPRAPRPSPTTTPPSAVEPAPSGLGWVSGANGNFPADVTAWAAWTRRPVDLAIVFTDRANWPSITTASWPVGAFTRAAFPGELSVAQPLYPQNGNEQACARGEYDGYWAQFGQTLSKYGRGDAYVRLGWEFNGDWFWWHVRDPQAWKSCFQHAATAIRSTAPHVKIDWNMTAHRDSLPGSGADVWSAYPGDAYVDVVSIDSYDSYPASTTEQVWTRQCQQRSGLCTVAAFARAHGKRFAVPEWGLVRSTGGGGDNPFYIEKMHEFFAANAGLLAYEAYYNNAEADNVQSSLHNPNLSPNSSRRYLGLFGKD</sequence>
<feature type="active site" description="Proton donor" evidence="4">
    <location>
        <position position="195"/>
    </location>
</feature>
<evidence type="ECO:0000256" key="3">
    <source>
        <dbReference type="ARBA" id="ARBA00023295"/>
    </source>
</evidence>
<dbReference type="SUPFAM" id="SSF51445">
    <property type="entry name" value="(Trans)glycosidases"/>
    <property type="match status" value="1"/>
</dbReference>
<dbReference type="PANTHER" id="PTHR40079">
    <property type="entry name" value="MANNAN ENDO-1,4-BETA-MANNOSIDASE E-RELATED"/>
    <property type="match status" value="1"/>
</dbReference>
<accession>Q2JGJ6</accession>
<evidence type="ECO:0000313" key="7">
    <source>
        <dbReference type="EMBL" id="ABD09596.1"/>
    </source>
</evidence>
<comment type="similarity">
    <text evidence="1 4">Belongs to the glycosyl hydrolase 26 family.</text>
</comment>
<dbReference type="KEGG" id="fra:Francci3_0207"/>
<dbReference type="InterPro" id="IPR022790">
    <property type="entry name" value="GH26_dom"/>
</dbReference>
<evidence type="ECO:0000256" key="5">
    <source>
        <dbReference type="SAM" id="MobiDB-lite"/>
    </source>
</evidence>
<dbReference type="InterPro" id="IPR000805">
    <property type="entry name" value="Glyco_hydro_26"/>
</dbReference>
<dbReference type="Proteomes" id="UP000001937">
    <property type="component" value="Chromosome"/>
</dbReference>
<evidence type="ECO:0000259" key="6">
    <source>
        <dbReference type="PROSITE" id="PS51764"/>
    </source>
</evidence>
<evidence type="ECO:0000256" key="2">
    <source>
        <dbReference type="ARBA" id="ARBA00022801"/>
    </source>
</evidence>
<keyword evidence="2 4" id="KW-0378">Hydrolase</keyword>
<keyword evidence="3 4" id="KW-0326">Glycosidase</keyword>
<dbReference type="GO" id="GO:0006080">
    <property type="term" value="P:substituted mannan metabolic process"/>
    <property type="evidence" value="ECO:0007669"/>
    <property type="project" value="InterPro"/>
</dbReference>
<dbReference type="Gene3D" id="3.20.20.80">
    <property type="entry name" value="Glycosidases"/>
    <property type="match status" value="1"/>
</dbReference>
<dbReference type="STRING" id="106370.Francci3_0207"/>
<gene>
    <name evidence="7" type="ordered locus">Francci3_0207</name>
</gene>
<dbReference type="eggNOG" id="COG4124">
    <property type="taxonomic scope" value="Bacteria"/>
</dbReference>
<evidence type="ECO:0000256" key="4">
    <source>
        <dbReference type="PROSITE-ProRule" id="PRU01100"/>
    </source>
</evidence>
<name>Q2JGJ6_FRACC</name>
<feature type="active site" description="Nucleophile" evidence="4">
    <location>
        <position position="307"/>
    </location>
</feature>
<evidence type="ECO:0000256" key="1">
    <source>
        <dbReference type="ARBA" id="ARBA00007754"/>
    </source>
</evidence>
<organism evidence="7 8">
    <name type="scientific">Frankia casuarinae (strain DSM 45818 / CECT 9043 / HFP020203 / CcI3)</name>
    <dbReference type="NCBI Taxonomy" id="106370"/>
    <lineage>
        <taxon>Bacteria</taxon>
        <taxon>Bacillati</taxon>
        <taxon>Actinomycetota</taxon>
        <taxon>Actinomycetes</taxon>
        <taxon>Frankiales</taxon>
        <taxon>Frankiaceae</taxon>
        <taxon>Frankia</taxon>
    </lineage>
</organism>
<evidence type="ECO:0000313" key="8">
    <source>
        <dbReference type="Proteomes" id="UP000001937"/>
    </source>
</evidence>